<dbReference type="PATRIC" id="fig|1227456.3.peg.1243"/>
<dbReference type="Proteomes" id="UP000011625">
    <property type="component" value="Unassembled WGS sequence"/>
</dbReference>
<dbReference type="AlphaFoldDB" id="M0NCJ3"/>
<evidence type="ECO:0000313" key="1">
    <source>
        <dbReference type="EMBL" id="EMA54395.1"/>
    </source>
</evidence>
<sequence length="443" mass="49318">MTNIRKADAERVFECHAELLAYTNQRLDVVDGVTDGADVRNSSPQQVLTLRDALCDSPELIHGFVWENPADLNRADRKLVASWRALEQGRFLVRRFTPDYAEFLQMTSPHRLFAVNALNESFKRMGVDPPQLVSGVLLPYGDRIVSDGQLEATPSGGTAMNREFDDEIEMASDRFGLIERLPAPREATQPDFRYENGDTPVEARQQLDELYREAMRGDPGAAYRLIARYEQAARDDDVDPDPATRFEEYYYDRAATGLDTVALTEGWSFLADLIDAYDPQEDGDVSLAAAAVGNAVAHYVIRSRLTRTVADIPTPAIEYLLACADATPNTKAWYESTTVGWAIGHSDVSVVDALHSAVTDDRTAWASAILRQTFHADQHAAAETVAELAADGHLSELSTDFFDDLSRPTAWPAGPTGSWWEEFAYSFEWDEAIEARVRKIVSE</sequence>
<evidence type="ECO:0000313" key="2">
    <source>
        <dbReference type="Proteomes" id="UP000011625"/>
    </source>
</evidence>
<dbReference type="RefSeq" id="WP_005041353.1">
    <property type="nucleotide sequence ID" value="NZ_AOME01000028.1"/>
</dbReference>
<dbReference type="EMBL" id="AOME01000028">
    <property type="protein sequence ID" value="EMA54395.1"/>
    <property type="molecule type" value="Genomic_DNA"/>
</dbReference>
<name>M0NCJ3_9EURY</name>
<keyword evidence="2" id="KW-1185">Reference proteome</keyword>
<comment type="caution">
    <text evidence="1">The sequence shown here is derived from an EMBL/GenBank/DDBJ whole genome shotgun (WGS) entry which is preliminary data.</text>
</comment>
<protein>
    <submittedName>
        <fullName evidence="1">Uncharacterized protein</fullName>
    </submittedName>
</protein>
<gene>
    <name evidence="1" type="ORF">C450_06180</name>
</gene>
<accession>M0NCJ3</accession>
<dbReference type="InterPro" id="IPR058450">
    <property type="entry name" value="DUF8137"/>
</dbReference>
<organism evidence="1 2">
    <name type="scientific">Halococcus salifodinae DSM 8989</name>
    <dbReference type="NCBI Taxonomy" id="1227456"/>
    <lineage>
        <taxon>Archaea</taxon>
        <taxon>Methanobacteriati</taxon>
        <taxon>Methanobacteriota</taxon>
        <taxon>Stenosarchaea group</taxon>
        <taxon>Halobacteria</taxon>
        <taxon>Halobacteriales</taxon>
        <taxon>Halococcaceae</taxon>
        <taxon>Halococcus</taxon>
    </lineage>
</organism>
<dbReference type="Pfam" id="PF26458">
    <property type="entry name" value="DUF8137"/>
    <property type="match status" value="1"/>
</dbReference>
<dbReference type="STRING" id="1227456.C450_06180"/>
<proteinExistence type="predicted"/>
<reference evidence="1 2" key="1">
    <citation type="journal article" date="2014" name="PLoS Genet.">
        <title>Phylogenetically driven sequencing of extremely halophilic archaea reveals strategies for static and dynamic osmo-response.</title>
        <authorList>
            <person name="Becker E.A."/>
            <person name="Seitzer P.M."/>
            <person name="Tritt A."/>
            <person name="Larsen D."/>
            <person name="Krusor M."/>
            <person name="Yao A.I."/>
            <person name="Wu D."/>
            <person name="Madern D."/>
            <person name="Eisen J.A."/>
            <person name="Darling A.E."/>
            <person name="Facciotti M.T."/>
        </authorList>
    </citation>
    <scope>NUCLEOTIDE SEQUENCE [LARGE SCALE GENOMIC DNA]</scope>
    <source>
        <strain evidence="1 2">DSM 8989</strain>
    </source>
</reference>